<organism evidence="1">
    <name type="scientific">marine sediment metagenome</name>
    <dbReference type="NCBI Taxonomy" id="412755"/>
    <lineage>
        <taxon>unclassified sequences</taxon>
        <taxon>metagenomes</taxon>
        <taxon>ecological metagenomes</taxon>
    </lineage>
</organism>
<dbReference type="AlphaFoldDB" id="A0A0F9IHR5"/>
<sequence>MEFTKLLSPEKQRQLAELDEYYEGKLIQFRNMDTKNLVVTVKYFMTQMEQPRRHKDYDPTYDSTFWLILLPEMIRRLENV</sequence>
<comment type="caution">
    <text evidence="1">The sequence shown here is derived from an EMBL/GenBank/DDBJ whole genome shotgun (WGS) entry which is preliminary data.</text>
</comment>
<dbReference type="EMBL" id="LAZR01012392">
    <property type="protein sequence ID" value="KKM27072.1"/>
    <property type="molecule type" value="Genomic_DNA"/>
</dbReference>
<reference evidence="1" key="1">
    <citation type="journal article" date="2015" name="Nature">
        <title>Complex archaea that bridge the gap between prokaryotes and eukaryotes.</title>
        <authorList>
            <person name="Spang A."/>
            <person name="Saw J.H."/>
            <person name="Jorgensen S.L."/>
            <person name="Zaremba-Niedzwiedzka K."/>
            <person name="Martijn J."/>
            <person name="Lind A.E."/>
            <person name="van Eijk R."/>
            <person name="Schleper C."/>
            <person name="Guy L."/>
            <person name="Ettema T.J."/>
        </authorList>
    </citation>
    <scope>NUCLEOTIDE SEQUENCE</scope>
</reference>
<protein>
    <submittedName>
        <fullName evidence="1">Uncharacterized protein</fullName>
    </submittedName>
</protein>
<accession>A0A0F9IHR5</accession>
<gene>
    <name evidence="1" type="ORF">LCGC14_1578490</name>
</gene>
<name>A0A0F9IHR5_9ZZZZ</name>
<proteinExistence type="predicted"/>
<evidence type="ECO:0000313" key="1">
    <source>
        <dbReference type="EMBL" id="KKM27072.1"/>
    </source>
</evidence>